<proteinExistence type="predicted"/>
<accession>A0ABQ3KDZ3</accession>
<feature type="region of interest" description="Disordered" evidence="1">
    <location>
        <begin position="28"/>
        <end position="53"/>
    </location>
</feature>
<feature type="compositionally biased region" description="Low complexity" evidence="1">
    <location>
        <begin position="34"/>
        <end position="46"/>
    </location>
</feature>
<dbReference type="Proteomes" id="UP000649955">
    <property type="component" value="Unassembled WGS sequence"/>
</dbReference>
<organism evidence="2 3">
    <name type="scientific">Amycolatopsis bullii</name>
    <dbReference type="NCBI Taxonomy" id="941987"/>
    <lineage>
        <taxon>Bacteria</taxon>
        <taxon>Bacillati</taxon>
        <taxon>Actinomycetota</taxon>
        <taxon>Actinomycetes</taxon>
        <taxon>Pseudonocardiales</taxon>
        <taxon>Pseudonocardiaceae</taxon>
        <taxon>Amycolatopsis</taxon>
    </lineage>
</organism>
<evidence type="ECO:0000313" key="2">
    <source>
        <dbReference type="EMBL" id="GHG14315.1"/>
    </source>
</evidence>
<sequence>MHNVDGAVGFCDNIFNILIVQVPLHGVANTGESPATAQPTPTPTAAWVADEKE</sequence>
<evidence type="ECO:0000313" key="3">
    <source>
        <dbReference type="Proteomes" id="UP000649955"/>
    </source>
</evidence>
<evidence type="ECO:0000256" key="1">
    <source>
        <dbReference type="SAM" id="MobiDB-lite"/>
    </source>
</evidence>
<dbReference type="EMBL" id="BNAW01000013">
    <property type="protein sequence ID" value="GHG14315.1"/>
    <property type="molecule type" value="Genomic_DNA"/>
</dbReference>
<gene>
    <name evidence="2" type="ORF">GCM10017567_35080</name>
</gene>
<name>A0ABQ3KDZ3_9PSEU</name>
<keyword evidence="3" id="KW-1185">Reference proteome</keyword>
<reference evidence="3" key="1">
    <citation type="journal article" date="2019" name="Int. J. Syst. Evol. Microbiol.">
        <title>The Global Catalogue of Microorganisms (GCM) 10K type strain sequencing project: providing services to taxonomists for standard genome sequencing and annotation.</title>
        <authorList>
            <consortium name="The Broad Institute Genomics Platform"/>
            <consortium name="The Broad Institute Genome Sequencing Center for Infectious Disease"/>
            <person name="Wu L."/>
            <person name="Ma J."/>
        </authorList>
    </citation>
    <scope>NUCLEOTIDE SEQUENCE [LARGE SCALE GENOMIC DNA]</scope>
    <source>
        <strain evidence="3">CGMCC 4.7680</strain>
    </source>
</reference>
<protein>
    <submittedName>
        <fullName evidence="2">Uncharacterized protein</fullName>
    </submittedName>
</protein>
<comment type="caution">
    <text evidence="2">The sequence shown here is derived from an EMBL/GenBank/DDBJ whole genome shotgun (WGS) entry which is preliminary data.</text>
</comment>